<dbReference type="EMBL" id="LQRA01000039">
    <property type="protein sequence ID" value="KZE82078.1"/>
    <property type="molecule type" value="Genomic_DNA"/>
</dbReference>
<evidence type="ECO:0000313" key="2">
    <source>
        <dbReference type="EMBL" id="KZE82078.1"/>
    </source>
</evidence>
<dbReference type="InterPro" id="IPR028973">
    <property type="entry name" value="PhnB-like"/>
</dbReference>
<reference evidence="3" key="1">
    <citation type="submission" date="2016-01" db="EMBL/GenBank/DDBJ databases">
        <title>Draft genome of Chromobacterium sp. F49.</title>
        <authorList>
            <person name="Hong K.W."/>
        </authorList>
    </citation>
    <scope>NUCLEOTIDE SEQUENCE [LARGE SCALE GENOMIC DNA]</scope>
    <source>
        <strain evidence="3">M63</strain>
    </source>
</reference>
<evidence type="ECO:0000259" key="1">
    <source>
        <dbReference type="Pfam" id="PF06983"/>
    </source>
</evidence>
<dbReference type="Gene3D" id="3.10.180.10">
    <property type="entry name" value="2,3-Dihydroxybiphenyl 1,2-Dioxygenase, domain 1"/>
    <property type="match status" value="1"/>
</dbReference>
<dbReference type="OrthoDB" id="9795306at2"/>
<dbReference type="PANTHER" id="PTHR33990">
    <property type="entry name" value="PROTEIN YJDN-RELATED"/>
    <property type="match status" value="1"/>
</dbReference>
<sequence>MAIHVYLNFNGNCREAVEFYAEAFGTEKPQIMTFGDAPPNPEFTLPEEAKHLVMHARITVNGSDVMFSDVFPGMPFTVGNNISLSVMSKNIDEMKTYFNKLKEGGKVVMELQETFWSKCYGQLTDKFGIQWQFNHEE</sequence>
<name>A0A163ZMB7_9BACL</name>
<gene>
    <name evidence="2" type="ORF">AV654_09425</name>
</gene>
<comment type="caution">
    <text evidence="2">The sequence shown here is derived from an EMBL/GenBank/DDBJ whole genome shotgun (WGS) entry which is preliminary data.</text>
</comment>
<dbReference type="STRING" id="1007103.GCA_000213315_03312"/>
<evidence type="ECO:0000313" key="3">
    <source>
        <dbReference type="Proteomes" id="UP000076563"/>
    </source>
</evidence>
<organism evidence="2 3">
    <name type="scientific">Paenibacillus elgii</name>
    <dbReference type="NCBI Taxonomy" id="189691"/>
    <lineage>
        <taxon>Bacteria</taxon>
        <taxon>Bacillati</taxon>
        <taxon>Bacillota</taxon>
        <taxon>Bacilli</taxon>
        <taxon>Bacillales</taxon>
        <taxon>Paenibacillaceae</taxon>
        <taxon>Paenibacillus</taxon>
    </lineage>
</organism>
<dbReference type="eggNOG" id="COG2764">
    <property type="taxonomic scope" value="Bacteria"/>
</dbReference>
<proteinExistence type="predicted"/>
<dbReference type="InterPro" id="IPR029068">
    <property type="entry name" value="Glyas_Bleomycin-R_OHBP_Dase"/>
</dbReference>
<dbReference type="Pfam" id="PF06983">
    <property type="entry name" value="3-dmu-9_3-mt"/>
    <property type="match status" value="1"/>
</dbReference>
<dbReference type="SUPFAM" id="SSF54593">
    <property type="entry name" value="Glyoxalase/Bleomycin resistance protein/Dihydroxybiphenyl dioxygenase"/>
    <property type="match status" value="1"/>
</dbReference>
<feature type="domain" description="PhnB-like" evidence="1">
    <location>
        <begin position="3"/>
        <end position="132"/>
    </location>
</feature>
<dbReference type="Proteomes" id="UP000076563">
    <property type="component" value="Unassembled WGS sequence"/>
</dbReference>
<dbReference type="AlphaFoldDB" id="A0A163ZMB7"/>
<keyword evidence="3" id="KW-1185">Reference proteome</keyword>
<protein>
    <submittedName>
        <fullName evidence="2">Glyoxalase</fullName>
    </submittedName>
</protein>
<dbReference type="RefSeq" id="WP_063178685.1">
    <property type="nucleotide sequence ID" value="NZ_JAAIVH010000001.1"/>
</dbReference>
<dbReference type="CDD" id="cd06588">
    <property type="entry name" value="PhnB_like"/>
    <property type="match status" value="1"/>
</dbReference>
<dbReference type="PANTHER" id="PTHR33990:SF1">
    <property type="entry name" value="PROTEIN YJDN"/>
    <property type="match status" value="1"/>
</dbReference>
<accession>A0A163ZMB7</accession>